<dbReference type="EMBL" id="MU277263">
    <property type="protein sequence ID" value="KAI0056508.1"/>
    <property type="molecule type" value="Genomic_DNA"/>
</dbReference>
<organism evidence="1 2">
    <name type="scientific">Artomyces pyxidatus</name>
    <dbReference type="NCBI Taxonomy" id="48021"/>
    <lineage>
        <taxon>Eukaryota</taxon>
        <taxon>Fungi</taxon>
        <taxon>Dikarya</taxon>
        <taxon>Basidiomycota</taxon>
        <taxon>Agaricomycotina</taxon>
        <taxon>Agaricomycetes</taxon>
        <taxon>Russulales</taxon>
        <taxon>Auriscalpiaceae</taxon>
        <taxon>Artomyces</taxon>
    </lineage>
</organism>
<reference evidence="1" key="1">
    <citation type="submission" date="2021-03" db="EMBL/GenBank/DDBJ databases">
        <authorList>
            <consortium name="DOE Joint Genome Institute"/>
            <person name="Ahrendt S."/>
            <person name="Looney B.P."/>
            <person name="Miyauchi S."/>
            <person name="Morin E."/>
            <person name="Drula E."/>
            <person name="Courty P.E."/>
            <person name="Chicoki N."/>
            <person name="Fauchery L."/>
            <person name="Kohler A."/>
            <person name="Kuo A."/>
            <person name="Labutti K."/>
            <person name="Pangilinan J."/>
            <person name="Lipzen A."/>
            <person name="Riley R."/>
            <person name="Andreopoulos W."/>
            <person name="He G."/>
            <person name="Johnson J."/>
            <person name="Barry K.W."/>
            <person name="Grigoriev I.V."/>
            <person name="Nagy L."/>
            <person name="Hibbett D."/>
            <person name="Henrissat B."/>
            <person name="Matheny P.B."/>
            <person name="Labbe J."/>
            <person name="Martin F."/>
        </authorList>
    </citation>
    <scope>NUCLEOTIDE SEQUENCE</scope>
    <source>
        <strain evidence="1">HHB10654</strain>
    </source>
</reference>
<evidence type="ECO:0000313" key="1">
    <source>
        <dbReference type="EMBL" id="KAI0056508.1"/>
    </source>
</evidence>
<sequence>MALSYSQFLDFLVATPSLEEMLLAEGFPQIPQHQQDARIATMPRLSRVSLTGSSPDVIAILQDVVLPPQLVLFLYCDSDDDTFTELIASLNTIPHRFSNATLPPFSLEITEGIDGTSVDLKSWESDEMQGTHSVRFDDSVRAPALNIHFEASSLDPSDVFLALQEARDVLSLVEVRELVLGVDDPGEHAWSAGMWLDSFRAFHAVQILQVTHTDATNALFDALAEVGNTLFPDLHTLHISKVHLVRIYPARGSLSFFSTFKAVLEERKAQGRGLLTLYISRCEIWRRWVQDIDDVVPEVKWDGIEEGLAPDVHQGVDWAELRARLGWGST</sequence>
<evidence type="ECO:0000313" key="2">
    <source>
        <dbReference type="Proteomes" id="UP000814140"/>
    </source>
</evidence>
<comment type="caution">
    <text evidence="1">The sequence shown here is derived from an EMBL/GenBank/DDBJ whole genome shotgun (WGS) entry which is preliminary data.</text>
</comment>
<name>A0ACB8SJR8_9AGAM</name>
<accession>A0ACB8SJR8</accession>
<protein>
    <submittedName>
        <fullName evidence="1">Uncharacterized protein</fullName>
    </submittedName>
</protein>
<gene>
    <name evidence="1" type="ORF">BV25DRAFT_1571726</name>
</gene>
<proteinExistence type="predicted"/>
<reference evidence="1" key="2">
    <citation type="journal article" date="2022" name="New Phytol.">
        <title>Evolutionary transition to the ectomycorrhizal habit in the genomes of a hyperdiverse lineage of mushroom-forming fungi.</title>
        <authorList>
            <person name="Looney B."/>
            <person name="Miyauchi S."/>
            <person name="Morin E."/>
            <person name="Drula E."/>
            <person name="Courty P.E."/>
            <person name="Kohler A."/>
            <person name="Kuo A."/>
            <person name="LaButti K."/>
            <person name="Pangilinan J."/>
            <person name="Lipzen A."/>
            <person name="Riley R."/>
            <person name="Andreopoulos W."/>
            <person name="He G."/>
            <person name="Johnson J."/>
            <person name="Nolan M."/>
            <person name="Tritt A."/>
            <person name="Barry K.W."/>
            <person name="Grigoriev I.V."/>
            <person name="Nagy L.G."/>
            <person name="Hibbett D."/>
            <person name="Henrissat B."/>
            <person name="Matheny P.B."/>
            <person name="Labbe J."/>
            <person name="Martin F.M."/>
        </authorList>
    </citation>
    <scope>NUCLEOTIDE SEQUENCE</scope>
    <source>
        <strain evidence="1">HHB10654</strain>
    </source>
</reference>
<dbReference type="Proteomes" id="UP000814140">
    <property type="component" value="Unassembled WGS sequence"/>
</dbReference>
<keyword evidence="2" id="KW-1185">Reference proteome</keyword>